<dbReference type="GO" id="GO:0016301">
    <property type="term" value="F:kinase activity"/>
    <property type="evidence" value="ECO:0007669"/>
    <property type="project" value="UniProtKB-KW"/>
</dbReference>
<accession>A0A3P5XQN0</accession>
<keyword evidence="1" id="KW-0418">Kinase</keyword>
<evidence type="ECO:0000313" key="1">
    <source>
        <dbReference type="EMBL" id="VDC32722.1"/>
    </source>
</evidence>
<dbReference type="SUPFAM" id="SSF81301">
    <property type="entry name" value="Nucleotidyltransferase"/>
    <property type="match status" value="1"/>
</dbReference>
<dbReference type="RefSeq" id="WP_124071681.1">
    <property type="nucleotide sequence ID" value="NZ_CBCRXF010000002.1"/>
</dbReference>
<dbReference type="Gene3D" id="3.30.460.10">
    <property type="entry name" value="Beta Polymerase, domain 2"/>
    <property type="match status" value="1"/>
</dbReference>
<evidence type="ECO:0000313" key="2">
    <source>
        <dbReference type="Proteomes" id="UP000270468"/>
    </source>
</evidence>
<dbReference type="PANTHER" id="PTHR34822">
    <property type="entry name" value="GRPB DOMAIN PROTEIN (AFU_ORTHOLOGUE AFUA_1G01530)"/>
    <property type="match status" value="1"/>
</dbReference>
<dbReference type="EMBL" id="UXAV01000044">
    <property type="protein sequence ID" value="VDC32722.1"/>
    <property type="molecule type" value="Genomic_DNA"/>
</dbReference>
<gene>
    <name evidence="1" type="ORF">FILTAD_02896</name>
</gene>
<name>A0A3P5XQN0_9BACL</name>
<dbReference type="OrthoDB" id="9799092at2"/>
<organism evidence="1 2">
    <name type="scientific">Filibacter tadaridae</name>
    <dbReference type="NCBI Taxonomy" id="2483811"/>
    <lineage>
        <taxon>Bacteria</taxon>
        <taxon>Bacillati</taxon>
        <taxon>Bacillota</taxon>
        <taxon>Bacilli</taxon>
        <taxon>Bacillales</taxon>
        <taxon>Caryophanaceae</taxon>
        <taxon>Filibacter</taxon>
    </lineage>
</organism>
<sequence>MRKVEVKPFNVQWFSMFEEEANKLHAIFDHQIIEIHHIGSTSVNGLKAKPIIDIMPVVRDINRIDELNKAMVTIGYEPKGENGISERRYFQKGGENRTHHVHVYESGNPEVERHLAFRDYLRVYPDIAKKYGDLKEELSQFFPYDIESYIKGKEQLAQEIENKAVAWYLDSRV</sequence>
<dbReference type="PANTHER" id="PTHR34822:SF1">
    <property type="entry name" value="GRPB FAMILY PROTEIN"/>
    <property type="match status" value="1"/>
</dbReference>
<reference evidence="1 2" key="1">
    <citation type="submission" date="2018-11" db="EMBL/GenBank/DDBJ databases">
        <authorList>
            <person name="Criscuolo A."/>
        </authorList>
    </citation>
    <scope>NUCLEOTIDE SEQUENCE [LARGE SCALE GENOMIC DNA]</scope>
    <source>
        <strain evidence="1">ATB-66</strain>
    </source>
</reference>
<dbReference type="Pfam" id="PF04229">
    <property type="entry name" value="GrpB"/>
    <property type="match status" value="1"/>
</dbReference>
<dbReference type="InterPro" id="IPR043519">
    <property type="entry name" value="NT_sf"/>
</dbReference>
<dbReference type="Proteomes" id="UP000270468">
    <property type="component" value="Unassembled WGS sequence"/>
</dbReference>
<protein>
    <submittedName>
        <fullName evidence="1">Dephospho-CoA kinase/protein folding accessory domain-containing protein</fullName>
    </submittedName>
</protein>
<dbReference type="InterPro" id="IPR007344">
    <property type="entry name" value="GrpB/CoaE"/>
</dbReference>
<keyword evidence="2" id="KW-1185">Reference proteome</keyword>
<dbReference type="AlphaFoldDB" id="A0A3P5XQN0"/>
<proteinExistence type="predicted"/>
<keyword evidence="1" id="KW-0808">Transferase</keyword>